<dbReference type="Proteomes" id="UP000017415">
    <property type="component" value="Unassembled WGS sequence"/>
</dbReference>
<evidence type="ECO:0000313" key="1">
    <source>
        <dbReference type="EMBL" id="ESK61275.1"/>
    </source>
</evidence>
<proteinExistence type="predicted"/>
<organism evidence="1 2">
    <name type="scientific">Enterococcus cecorum DSM 20682 = ATCC 43198</name>
    <dbReference type="NCBI Taxonomy" id="1121864"/>
    <lineage>
        <taxon>Bacteria</taxon>
        <taxon>Bacillati</taxon>
        <taxon>Bacillota</taxon>
        <taxon>Bacilli</taxon>
        <taxon>Lactobacillales</taxon>
        <taxon>Enterococcaceae</taxon>
        <taxon>Enterococcus</taxon>
    </lineage>
</organism>
<evidence type="ECO:0000313" key="2">
    <source>
        <dbReference type="Proteomes" id="UP000017415"/>
    </source>
</evidence>
<accession>S1RM26</accession>
<comment type="caution">
    <text evidence="1">The sequence shown here is derived from an EMBL/GenBank/DDBJ whole genome shotgun (WGS) entry which is preliminary data.</text>
</comment>
<dbReference type="AlphaFoldDB" id="S1RM26"/>
<dbReference type="EMBL" id="AHYS01000006">
    <property type="protein sequence ID" value="ESK61275.1"/>
    <property type="molecule type" value="Genomic_DNA"/>
</dbReference>
<protein>
    <submittedName>
        <fullName evidence="1">Uncharacterized protein</fullName>
    </submittedName>
</protein>
<sequence length="53" mass="6524">MRLIVSVNVLGLYLYLCFKTETRIYWLDFGFYFKDEMYTLVEISTTRKREENN</sequence>
<reference evidence="1 2" key="1">
    <citation type="submission" date="2013-10" db="EMBL/GenBank/DDBJ databases">
        <title>The Genome Sequence of Enterococcus cecorum DSM 20682 (= ATCC 43198) (Illumina assembly).</title>
        <authorList>
            <consortium name="The Broad Institute Genomics Platform"/>
            <consortium name="The Broad Institute Genome Sequencing Center for Infectious Disease"/>
            <person name="Earl A."/>
            <person name="Russ C."/>
            <person name="Gilmore M."/>
            <person name="Surin D."/>
            <person name="Walker B."/>
            <person name="Young S."/>
            <person name="Zeng Q."/>
            <person name="Gargeya S."/>
            <person name="Fitzgerald M."/>
            <person name="Haas B."/>
            <person name="Abouelleil A."/>
            <person name="Allen A.W."/>
            <person name="Alvarado L."/>
            <person name="Arachchi H.M."/>
            <person name="Berlin A.M."/>
            <person name="Chapman S.B."/>
            <person name="Gainer-Dewar J."/>
            <person name="Goldberg J."/>
            <person name="Griggs A."/>
            <person name="Gujja S."/>
            <person name="Hansen M."/>
            <person name="Howarth C."/>
            <person name="Imamovic A."/>
            <person name="Ireland A."/>
            <person name="Larimer J."/>
            <person name="McCowan C."/>
            <person name="Murphy C."/>
            <person name="Pearson M."/>
            <person name="Poon T.W."/>
            <person name="Priest M."/>
            <person name="Roberts A."/>
            <person name="Saif S."/>
            <person name="Shea T."/>
            <person name="Sisk P."/>
            <person name="Sykes S."/>
            <person name="Wortman J."/>
            <person name="Nusbaum C."/>
            <person name="Birren B."/>
        </authorList>
    </citation>
    <scope>NUCLEOTIDE SEQUENCE [LARGE SCALE GENOMIC DNA]</scope>
    <source>
        <strain evidence="1 2">ATCC 43198</strain>
    </source>
</reference>
<gene>
    <name evidence="1" type="ORF">OMO_01335</name>
</gene>
<dbReference type="HOGENOM" id="CLU_3061180_0_0_9"/>
<name>S1RM26_9ENTE</name>
<keyword evidence="2" id="KW-1185">Reference proteome</keyword>